<dbReference type="InterPro" id="IPR002132">
    <property type="entry name" value="Ribosomal_uL5"/>
</dbReference>
<evidence type="ECO:0000256" key="1">
    <source>
        <dbReference type="ARBA" id="ARBA00008553"/>
    </source>
</evidence>
<keyword evidence="3 5" id="KW-0687">Ribonucleoprotein</keyword>
<dbReference type="GO" id="GO:0019843">
    <property type="term" value="F:rRNA binding"/>
    <property type="evidence" value="ECO:0007669"/>
    <property type="project" value="UniProtKB-UniRule"/>
</dbReference>
<dbReference type="FunFam" id="3.30.1440.10:FF:000001">
    <property type="entry name" value="50S ribosomal protein L5"/>
    <property type="match status" value="1"/>
</dbReference>
<dbReference type="InterPro" id="IPR020929">
    <property type="entry name" value="Ribosomal_uL5_CS"/>
</dbReference>
<dbReference type="InterPro" id="IPR020930">
    <property type="entry name" value="Ribosomal_uL5_bac-type"/>
</dbReference>
<dbReference type="NCBIfam" id="NF000585">
    <property type="entry name" value="PRK00010.1"/>
    <property type="match status" value="1"/>
</dbReference>
<evidence type="ECO:0000313" key="9">
    <source>
        <dbReference type="EMBL" id="SPD72272.1"/>
    </source>
</evidence>
<evidence type="ECO:0000259" key="7">
    <source>
        <dbReference type="Pfam" id="PF00281"/>
    </source>
</evidence>
<dbReference type="PROSITE" id="PS00358">
    <property type="entry name" value="RIBOSOMAL_L5"/>
    <property type="match status" value="1"/>
</dbReference>
<dbReference type="SUPFAM" id="SSF55282">
    <property type="entry name" value="RL5-like"/>
    <property type="match status" value="1"/>
</dbReference>
<dbReference type="PIRSF" id="PIRSF002161">
    <property type="entry name" value="Ribosomal_L5"/>
    <property type="match status" value="1"/>
</dbReference>
<evidence type="ECO:0000256" key="6">
    <source>
        <dbReference type="RuleBase" id="RU003930"/>
    </source>
</evidence>
<gene>
    <name evidence="5 9" type="primary">rplE</name>
    <name evidence="9" type="ORF">PITCH_A1280018</name>
</gene>
<dbReference type="Pfam" id="PF00673">
    <property type="entry name" value="Ribosomal_L5_C"/>
    <property type="match status" value="1"/>
</dbReference>
<dbReference type="GO" id="GO:0005840">
    <property type="term" value="C:ribosome"/>
    <property type="evidence" value="ECO:0007669"/>
    <property type="project" value="UniProtKB-KW"/>
</dbReference>
<comment type="function">
    <text evidence="5">This is 1 of the proteins that bind and probably mediate the attachment of the 5S RNA into the large ribosomal subunit, where it forms part of the central protuberance. In the 70S ribosome it contacts protein S13 of the 30S subunit (bridge B1b), connecting the 2 subunits; this bridge is implicated in subunit movement. Contacts the P site tRNA; the 5S rRNA and some of its associated proteins might help stabilize positioning of ribosome-bound tRNAs.</text>
</comment>
<proteinExistence type="inferred from homology"/>
<keyword evidence="5" id="KW-0820">tRNA-binding</keyword>
<evidence type="ECO:0000256" key="3">
    <source>
        <dbReference type="ARBA" id="ARBA00023274"/>
    </source>
</evidence>
<comment type="subunit">
    <text evidence="5">Part of the 50S ribosomal subunit; part of the 5S rRNA/L5/L18/L25 subcomplex. Contacts the 5S rRNA and the P site tRNA. Forms a bridge to the 30S subunit in the 70S ribosome.</text>
</comment>
<keyword evidence="5" id="KW-0694">RNA-binding</keyword>
<keyword evidence="5" id="KW-0699">rRNA-binding</keyword>
<dbReference type="EMBL" id="OJIN01000033">
    <property type="protein sequence ID" value="SPD72272.1"/>
    <property type="molecule type" value="Genomic_DNA"/>
</dbReference>
<reference evidence="9" key="1">
    <citation type="submission" date="2018-01" db="EMBL/GenBank/DDBJ databases">
        <authorList>
            <person name="Regsiter A."/>
            <person name="William W."/>
        </authorList>
    </citation>
    <scope>NUCLEOTIDE SEQUENCE</scope>
    <source>
        <strain evidence="9">TRIP AH-1</strain>
    </source>
</reference>
<dbReference type="Pfam" id="PF00281">
    <property type="entry name" value="Ribosomal_L5"/>
    <property type="match status" value="1"/>
</dbReference>
<name>A0A445MS70_9BACT</name>
<sequence length="191" mass="21466">MGMKIVTVEEVSLSRLKEKYYSEAVPAMIKEFSYKSIMSVPAIKKVTINMGLGEAIQNIKVLDAGVEELTTIAGQKAVVTKAKKSIAGFKLRQGMPIGCMVTLRREKMYDFLDKLFNVALPRVRDFRGLSDKCFDGRANCTIGIKEHIIFPEINYDKVERMKGLNITIVTTAKTDAEALFLLKYLGMPFRN</sequence>
<evidence type="ECO:0000259" key="8">
    <source>
        <dbReference type="Pfam" id="PF00673"/>
    </source>
</evidence>
<dbReference type="Gene3D" id="3.30.1440.10">
    <property type="match status" value="1"/>
</dbReference>
<dbReference type="GO" id="GO:1990904">
    <property type="term" value="C:ribonucleoprotein complex"/>
    <property type="evidence" value="ECO:0007669"/>
    <property type="project" value="UniProtKB-KW"/>
</dbReference>
<organism evidence="9">
    <name type="scientific">uncultured Desulfobacterium sp</name>
    <dbReference type="NCBI Taxonomy" id="201089"/>
    <lineage>
        <taxon>Bacteria</taxon>
        <taxon>Pseudomonadati</taxon>
        <taxon>Thermodesulfobacteriota</taxon>
        <taxon>Desulfobacteria</taxon>
        <taxon>Desulfobacterales</taxon>
        <taxon>Desulfobacteriaceae</taxon>
        <taxon>Desulfobacterium</taxon>
        <taxon>environmental samples</taxon>
    </lineage>
</organism>
<evidence type="ECO:0000256" key="4">
    <source>
        <dbReference type="ARBA" id="ARBA00035245"/>
    </source>
</evidence>
<protein>
    <recommendedName>
        <fullName evidence="4 5">Large ribosomal subunit protein uL5</fullName>
    </recommendedName>
</protein>
<dbReference type="GO" id="GO:0000049">
    <property type="term" value="F:tRNA binding"/>
    <property type="evidence" value="ECO:0007669"/>
    <property type="project" value="UniProtKB-UniRule"/>
</dbReference>
<dbReference type="PANTHER" id="PTHR11994">
    <property type="entry name" value="60S RIBOSOMAL PROTEIN L11-RELATED"/>
    <property type="match status" value="1"/>
</dbReference>
<dbReference type="GO" id="GO:0003735">
    <property type="term" value="F:structural constituent of ribosome"/>
    <property type="evidence" value="ECO:0007669"/>
    <property type="project" value="InterPro"/>
</dbReference>
<accession>A0A445MS70</accession>
<dbReference type="InterPro" id="IPR031310">
    <property type="entry name" value="Ribosomal_uL5_N"/>
</dbReference>
<feature type="domain" description="Large ribosomal subunit protein uL5 N-terminal" evidence="7">
    <location>
        <begin position="37"/>
        <end position="92"/>
    </location>
</feature>
<dbReference type="HAMAP" id="MF_01333_B">
    <property type="entry name" value="Ribosomal_uL5_B"/>
    <property type="match status" value="1"/>
</dbReference>
<comment type="similarity">
    <text evidence="1 5 6">Belongs to the universal ribosomal protein uL5 family.</text>
</comment>
<dbReference type="InterPro" id="IPR022803">
    <property type="entry name" value="Ribosomal_uL5_dom_sf"/>
</dbReference>
<dbReference type="InterPro" id="IPR031309">
    <property type="entry name" value="Ribosomal_uL5_C"/>
</dbReference>
<dbReference type="AlphaFoldDB" id="A0A445MS70"/>
<keyword evidence="2 5" id="KW-0689">Ribosomal protein</keyword>
<evidence type="ECO:0000256" key="2">
    <source>
        <dbReference type="ARBA" id="ARBA00022980"/>
    </source>
</evidence>
<feature type="domain" description="Large ribosomal subunit protein uL5 C-terminal" evidence="8">
    <location>
        <begin position="96"/>
        <end position="189"/>
    </location>
</feature>
<dbReference type="GO" id="GO:0006412">
    <property type="term" value="P:translation"/>
    <property type="evidence" value="ECO:0007669"/>
    <property type="project" value="UniProtKB-UniRule"/>
</dbReference>
<evidence type="ECO:0000256" key="5">
    <source>
        <dbReference type="HAMAP-Rule" id="MF_01333"/>
    </source>
</evidence>